<feature type="transmembrane region" description="Helical" evidence="1">
    <location>
        <begin position="42"/>
        <end position="60"/>
    </location>
</feature>
<evidence type="ECO:0000256" key="1">
    <source>
        <dbReference type="SAM" id="Phobius"/>
    </source>
</evidence>
<dbReference type="Pfam" id="PF13687">
    <property type="entry name" value="DUF4153"/>
    <property type="match status" value="1"/>
</dbReference>
<dbReference type="InterPro" id="IPR025291">
    <property type="entry name" value="DUF4153"/>
</dbReference>
<feature type="transmembrane region" description="Helical" evidence="1">
    <location>
        <begin position="321"/>
        <end position="343"/>
    </location>
</feature>
<feature type="transmembrane region" description="Helical" evidence="1">
    <location>
        <begin position="216"/>
        <end position="241"/>
    </location>
</feature>
<dbReference type="RefSeq" id="WP_378999593.1">
    <property type="nucleotide sequence ID" value="NZ_JBHSMT010000029.1"/>
</dbReference>
<protein>
    <recommendedName>
        <fullName evidence="4">DUF4153 domain-containing protein</fullName>
    </recommendedName>
</protein>
<keyword evidence="1" id="KW-0812">Transmembrane</keyword>
<gene>
    <name evidence="2" type="ORF">ACFPM8_18140</name>
</gene>
<feature type="transmembrane region" description="Helical" evidence="1">
    <location>
        <begin position="288"/>
        <end position="309"/>
    </location>
</feature>
<feature type="transmembrane region" description="Helical" evidence="1">
    <location>
        <begin position="186"/>
        <end position="204"/>
    </location>
</feature>
<keyword evidence="3" id="KW-1185">Reference proteome</keyword>
<evidence type="ECO:0008006" key="4">
    <source>
        <dbReference type="Google" id="ProtNLM"/>
    </source>
</evidence>
<organism evidence="2 3">
    <name type="scientific">Paraherbaspirillum soli</name>
    <dbReference type="NCBI Taxonomy" id="631222"/>
    <lineage>
        <taxon>Bacteria</taxon>
        <taxon>Pseudomonadati</taxon>
        <taxon>Pseudomonadota</taxon>
        <taxon>Betaproteobacteria</taxon>
        <taxon>Burkholderiales</taxon>
        <taxon>Oxalobacteraceae</taxon>
        <taxon>Paraherbaspirillum</taxon>
    </lineage>
</organism>
<feature type="transmembrane region" description="Helical" evidence="1">
    <location>
        <begin position="146"/>
        <end position="166"/>
    </location>
</feature>
<feature type="transmembrane region" description="Helical" evidence="1">
    <location>
        <begin position="104"/>
        <end position="125"/>
    </location>
</feature>
<sequence length="582" mass="65080">MTLVKDKQRLVTIFLAALVQGLSLYGLYWANAHQVWPATQPIWGIPLLLLAAGLPTAIQLSADLDRRHMARLLLPLIAIALVIGISAAVALADSHDVWSSGNHVFTLYFSSLVLGFTVLPFLQVWSDRQQQGKLYPQLFSRAWQNTLLLAETAFFTGVFWLILLLWGALFNVIKIRVFSELFAEPVFIVPITALAAGGAMYLAQTREAIALVLRKHWLGITAWLLPLIGFIALLFIASLAGTGLEPLWRTGKATFLMLWMVALLIKLSNSAYQDGEREVPYPAWLQAALRLALLTMPVFVGLCGYALWLRIAQYGWSVERIWAVFITAIAACYAIGYALAALVRQQGRWMHWIGRVNIVAAGLTIAGLLGLLSPLLSPQRIAAKTQEQRLLAGKVKAAEFDFWALRFNDGKYGLEVLRRLEQLDAHPEKEAIVAQAKEALTNKNRYDRMQKKIDWKDRLRVHPAGSAIPPGLLAYLNQDDNEYRINPGCYRLSTDQLCDLIQVDLNNDGQPDWVILGEGQGAVLAQQGDNWKLLGWLNFRGKLPNAEILQKLLEQKGYKTVTPQYRDLMLGGLRLRLTPAED</sequence>
<name>A0ABW0ME72_9BURK</name>
<keyword evidence="1" id="KW-0472">Membrane</keyword>
<accession>A0ABW0ME72</accession>
<feature type="transmembrane region" description="Helical" evidence="1">
    <location>
        <begin position="12"/>
        <end position="30"/>
    </location>
</feature>
<comment type="caution">
    <text evidence="2">The sequence shown here is derived from an EMBL/GenBank/DDBJ whole genome shotgun (WGS) entry which is preliminary data.</text>
</comment>
<dbReference type="EMBL" id="JBHSMT010000029">
    <property type="protein sequence ID" value="MFC5475885.1"/>
    <property type="molecule type" value="Genomic_DNA"/>
</dbReference>
<dbReference type="Proteomes" id="UP001596045">
    <property type="component" value="Unassembled WGS sequence"/>
</dbReference>
<feature type="transmembrane region" description="Helical" evidence="1">
    <location>
        <begin position="355"/>
        <end position="376"/>
    </location>
</feature>
<keyword evidence="1" id="KW-1133">Transmembrane helix</keyword>
<reference evidence="3" key="1">
    <citation type="journal article" date="2019" name="Int. J. Syst. Evol. Microbiol.">
        <title>The Global Catalogue of Microorganisms (GCM) 10K type strain sequencing project: providing services to taxonomists for standard genome sequencing and annotation.</title>
        <authorList>
            <consortium name="The Broad Institute Genomics Platform"/>
            <consortium name="The Broad Institute Genome Sequencing Center for Infectious Disease"/>
            <person name="Wu L."/>
            <person name="Ma J."/>
        </authorList>
    </citation>
    <scope>NUCLEOTIDE SEQUENCE [LARGE SCALE GENOMIC DNA]</scope>
    <source>
        <strain evidence="3">JCM 17066</strain>
    </source>
</reference>
<feature type="transmembrane region" description="Helical" evidence="1">
    <location>
        <begin position="72"/>
        <end position="92"/>
    </location>
</feature>
<evidence type="ECO:0000313" key="3">
    <source>
        <dbReference type="Proteomes" id="UP001596045"/>
    </source>
</evidence>
<feature type="transmembrane region" description="Helical" evidence="1">
    <location>
        <begin position="247"/>
        <end position="267"/>
    </location>
</feature>
<evidence type="ECO:0000313" key="2">
    <source>
        <dbReference type="EMBL" id="MFC5475885.1"/>
    </source>
</evidence>
<proteinExistence type="predicted"/>